<dbReference type="GO" id="GO:0005737">
    <property type="term" value="C:cytoplasm"/>
    <property type="evidence" value="ECO:0007669"/>
    <property type="project" value="UniProtKB-SubCell"/>
</dbReference>
<evidence type="ECO:0000256" key="7">
    <source>
        <dbReference type="HAMAP-Rule" id="MF_00090"/>
    </source>
</evidence>
<comment type="similarity">
    <text evidence="2 7">Belongs to the methyltransferase superfamily. L-isoaspartyl/D-aspartyl protein methyltransferase family.</text>
</comment>
<proteinExistence type="inferred from homology"/>
<dbReference type="PANTHER" id="PTHR11579">
    <property type="entry name" value="PROTEIN-L-ISOASPARTATE O-METHYLTRANSFERASE"/>
    <property type="match status" value="1"/>
</dbReference>
<evidence type="ECO:0000256" key="4">
    <source>
        <dbReference type="ARBA" id="ARBA00022603"/>
    </source>
</evidence>
<sequence>MSILQDPVHYPNPAYEANQGVGMTSQRTRNRLVERLIFLGITDPDVLNAVRVTPRHLFLDEAMASRAYEDTALPIGYSQTISQPWVVAKMTSWLNAKGSLNRVLDIGTGSGYQAAILALLAQQVYTIERIEPLLIRAEQVLKKLELENVMFSLADGYWGLPSYAPFDGILSAASPERVPEELFDQLVENGRLVMPIGSEEQLLYGYVKTSTGYTEECLGEVMFVPMLKGIES</sequence>
<dbReference type="InterPro" id="IPR029063">
    <property type="entry name" value="SAM-dependent_MTases_sf"/>
</dbReference>
<keyword evidence="6 7" id="KW-0949">S-adenosyl-L-methionine</keyword>
<dbReference type="Proteomes" id="UP000296201">
    <property type="component" value="Chromosome"/>
</dbReference>
<accession>A0A4V1C8W1</accession>
<dbReference type="GO" id="GO:0004719">
    <property type="term" value="F:protein-L-isoaspartate (D-aspartate) O-methyltransferase activity"/>
    <property type="evidence" value="ECO:0007669"/>
    <property type="project" value="UniProtKB-UniRule"/>
</dbReference>
<comment type="subcellular location">
    <subcellularLocation>
        <location evidence="1 7">Cytoplasm</location>
    </subcellularLocation>
</comment>
<dbReference type="GO" id="GO:0030091">
    <property type="term" value="P:protein repair"/>
    <property type="evidence" value="ECO:0007669"/>
    <property type="project" value="UniProtKB-UniRule"/>
</dbReference>
<comment type="catalytic activity">
    <reaction evidence="7">
        <text>[protein]-L-isoaspartate + S-adenosyl-L-methionine = [protein]-L-isoaspartate alpha-methyl ester + S-adenosyl-L-homocysteine</text>
        <dbReference type="Rhea" id="RHEA:12705"/>
        <dbReference type="Rhea" id="RHEA-COMP:12143"/>
        <dbReference type="Rhea" id="RHEA-COMP:12144"/>
        <dbReference type="ChEBI" id="CHEBI:57856"/>
        <dbReference type="ChEBI" id="CHEBI:59789"/>
        <dbReference type="ChEBI" id="CHEBI:90596"/>
        <dbReference type="ChEBI" id="CHEBI:90598"/>
        <dbReference type="EC" id="2.1.1.77"/>
    </reaction>
</comment>
<evidence type="ECO:0000256" key="1">
    <source>
        <dbReference type="ARBA" id="ARBA00004496"/>
    </source>
</evidence>
<evidence type="ECO:0000256" key="2">
    <source>
        <dbReference type="ARBA" id="ARBA00005369"/>
    </source>
</evidence>
<dbReference type="CDD" id="cd02440">
    <property type="entry name" value="AdoMet_MTases"/>
    <property type="match status" value="1"/>
</dbReference>
<reference evidence="8 9" key="1">
    <citation type="submission" date="2018-08" db="EMBL/GenBank/DDBJ databases">
        <title>Horizontal acquisition of hydrogen conversion ability and other habitat adaptations in Hydrogenovibrio crunogenus strains.</title>
        <authorList>
            <person name="Gonnella G."/>
            <person name="Adam N."/>
            <person name="Perner M."/>
        </authorList>
    </citation>
    <scope>NUCLEOTIDE SEQUENCE [LARGE SCALE GENOMIC DNA]</scope>
    <source>
        <strain evidence="8 9">SP-41</strain>
    </source>
</reference>
<keyword evidence="3 7" id="KW-0963">Cytoplasm</keyword>
<keyword evidence="9" id="KW-1185">Reference proteome</keyword>
<protein>
    <recommendedName>
        <fullName evidence="7">Protein-L-isoaspartate O-methyltransferase</fullName>
        <ecNumber evidence="7">2.1.1.77</ecNumber>
    </recommendedName>
    <alternativeName>
        <fullName evidence="7">L-isoaspartyl protein carboxyl methyltransferase</fullName>
    </alternativeName>
    <alternativeName>
        <fullName evidence="7">Protein L-isoaspartyl methyltransferase</fullName>
    </alternativeName>
    <alternativeName>
        <fullName evidence="7">Protein-beta-aspartate methyltransferase</fullName>
        <shortName evidence="7">PIMT</shortName>
    </alternativeName>
</protein>
<evidence type="ECO:0000256" key="3">
    <source>
        <dbReference type="ARBA" id="ARBA00022490"/>
    </source>
</evidence>
<feature type="active site" evidence="7">
    <location>
        <position position="82"/>
    </location>
</feature>
<dbReference type="EMBL" id="CP032096">
    <property type="protein sequence ID" value="QBZ83284.1"/>
    <property type="molecule type" value="Genomic_DNA"/>
</dbReference>
<dbReference type="InterPro" id="IPR000682">
    <property type="entry name" value="PCMT"/>
</dbReference>
<organism evidence="8 9">
    <name type="scientific">Hydrogenovibrio crunogenus</name>
    <dbReference type="NCBI Taxonomy" id="39765"/>
    <lineage>
        <taxon>Bacteria</taxon>
        <taxon>Pseudomonadati</taxon>
        <taxon>Pseudomonadota</taxon>
        <taxon>Gammaproteobacteria</taxon>
        <taxon>Thiotrichales</taxon>
        <taxon>Piscirickettsiaceae</taxon>
        <taxon>Hydrogenovibrio</taxon>
    </lineage>
</organism>
<evidence type="ECO:0000313" key="9">
    <source>
        <dbReference type="Proteomes" id="UP000296201"/>
    </source>
</evidence>
<dbReference type="FunFam" id="3.40.50.150:FF:000010">
    <property type="entry name" value="Protein-L-isoaspartate O-methyltransferase"/>
    <property type="match status" value="1"/>
</dbReference>
<name>A0A4V1C8W1_9GAMM</name>
<evidence type="ECO:0000256" key="5">
    <source>
        <dbReference type="ARBA" id="ARBA00022679"/>
    </source>
</evidence>
<dbReference type="NCBIfam" id="TIGR00080">
    <property type="entry name" value="pimt"/>
    <property type="match status" value="1"/>
</dbReference>
<gene>
    <name evidence="8" type="primary">pcm_2</name>
    <name evidence="7" type="synonym">pcm</name>
    <name evidence="8" type="ORF">GHNINEIG_01336</name>
</gene>
<dbReference type="NCBIfam" id="NF001453">
    <property type="entry name" value="PRK00312.1"/>
    <property type="match status" value="1"/>
</dbReference>
<dbReference type="RefSeq" id="WP_135795918.1">
    <property type="nucleotide sequence ID" value="NZ_CP032096.1"/>
</dbReference>
<keyword evidence="4 7" id="KW-0489">Methyltransferase</keyword>
<dbReference type="EC" id="2.1.1.77" evidence="7"/>
<dbReference type="PANTHER" id="PTHR11579:SF0">
    <property type="entry name" value="PROTEIN-L-ISOASPARTATE(D-ASPARTATE) O-METHYLTRANSFERASE"/>
    <property type="match status" value="1"/>
</dbReference>
<dbReference type="Pfam" id="PF01135">
    <property type="entry name" value="PCMT"/>
    <property type="match status" value="1"/>
</dbReference>
<keyword evidence="5 7" id="KW-0808">Transferase</keyword>
<dbReference type="AlphaFoldDB" id="A0A4V1C8W1"/>
<dbReference type="PROSITE" id="PS01279">
    <property type="entry name" value="PCMT"/>
    <property type="match status" value="1"/>
</dbReference>
<dbReference type="HAMAP" id="MF_00090">
    <property type="entry name" value="PIMT"/>
    <property type="match status" value="1"/>
</dbReference>
<dbReference type="OrthoDB" id="9810066at2"/>
<dbReference type="Gene3D" id="3.40.50.150">
    <property type="entry name" value="Vaccinia Virus protein VP39"/>
    <property type="match status" value="1"/>
</dbReference>
<dbReference type="GO" id="GO:0032259">
    <property type="term" value="P:methylation"/>
    <property type="evidence" value="ECO:0007669"/>
    <property type="project" value="UniProtKB-KW"/>
</dbReference>
<evidence type="ECO:0000256" key="6">
    <source>
        <dbReference type="ARBA" id="ARBA00022691"/>
    </source>
</evidence>
<dbReference type="SUPFAM" id="SSF53335">
    <property type="entry name" value="S-adenosyl-L-methionine-dependent methyltransferases"/>
    <property type="match status" value="1"/>
</dbReference>
<evidence type="ECO:0000313" key="8">
    <source>
        <dbReference type="EMBL" id="QBZ83284.1"/>
    </source>
</evidence>
<comment type="function">
    <text evidence="7">Catalyzes the methyl esterification of L-isoaspartyl residues in peptides and proteins that result from spontaneous decomposition of normal L-aspartyl and L-asparaginyl residues. It plays a role in the repair and/or degradation of damaged proteins.</text>
</comment>